<accession>A0A6N1B0R8</accession>
<evidence type="ECO:0000313" key="3">
    <source>
        <dbReference type="EMBL" id="QKS54804.1"/>
    </source>
</evidence>
<dbReference type="InterPro" id="IPR033879">
    <property type="entry name" value="UPP_Pase"/>
</dbReference>
<protein>
    <submittedName>
        <fullName evidence="3">Phosphatase PAP2 family protein</fullName>
    </submittedName>
</protein>
<feature type="transmembrane region" description="Helical" evidence="1">
    <location>
        <begin position="124"/>
        <end position="144"/>
    </location>
</feature>
<evidence type="ECO:0000256" key="1">
    <source>
        <dbReference type="SAM" id="Phobius"/>
    </source>
</evidence>
<dbReference type="SMART" id="SM00014">
    <property type="entry name" value="acidPPc"/>
    <property type="match status" value="1"/>
</dbReference>
<keyword evidence="1" id="KW-0472">Membrane</keyword>
<keyword evidence="3" id="KW-0614">Plasmid</keyword>
<feature type="transmembrane region" description="Helical" evidence="1">
    <location>
        <begin position="98"/>
        <end position="117"/>
    </location>
</feature>
<keyword evidence="1" id="KW-1133">Transmembrane helix</keyword>
<dbReference type="GO" id="GO:0005886">
    <property type="term" value="C:plasma membrane"/>
    <property type="evidence" value="ECO:0007669"/>
    <property type="project" value="InterPro"/>
</dbReference>
<dbReference type="GO" id="GO:0050380">
    <property type="term" value="F:undecaprenyl-diphosphatase activity"/>
    <property type="evidence" value="ECO:0007669"/>
    <property type="project" value="InterPro"/>
</dbReference>
<name>A0A6N1B0R8_9PROT</name>
<dbReference type="InterPro" id="IPR000326">
    <property type="entry name" value="PAP2/HPO"/>
</dbReference>
<feature type="transmembrane region" description="Helical" evidence="1">
    <location>
        <begin position="150"/>
        <end position="171"/>
    </location>
</feature>
<dbReference type="InterPro" id="IPR036938">
    <property type="entry name" value="PAP2/HPO_sf"/>
</dbReference>
<sequence>MNNWNVDLFLAINGPTTPAPWVLHLATAFAQDLVYVGALLAAGLWIWGAPQRRGGLVAVGCGLLLAFAISTVIGLVWYHPRPFAVGIGHALMAHNTETSFPSDHGTFLFTIGLGLIATGAARRWGAVVFALGIITAWARVYLGVHWPLDMAGSFILASVCAVFAVIVRPLADAHLAPLVERLYHWVLDTLRLPLTVFPRRNSSVR</sequence>
<feature type="transmembrane region" description="Helical" evidence="1">
    <location>
        <begin position="20"/>
        <end position="47"/>
    </location>
</feature>
<reference evidence="3 4" key="1">
    <citation type="submission" date="2020-06" db="EMBL/GenBank/DDBJ databases">
        <title>Complete genome of Azosprillum oryzae KACC14407.</title>
        <authorList>
            <person name="Kim M."/>
            <person name="Park Y.-J."/>
            <person name="Shin J.-H."/>
        </authorList>
    </citation>
    <scope>NUCLEOTIDE SEQUENCE [LARGE SCALE GENOMIC DNA]</scope>
    <source>
        <strain evidence="3 4">KACC 14407</strain>
        <plasmid evidence="3 4">unnamed7</plasmid>
    </source>
</reference>
<dbReference type="OrthoDB" id="9801622at2"/>
<dbReference type="Proteomes" id="UP000509702">
    <property type="component" value="Plasmid unnamed7"/>
</dbReference>
<keyword evidence="1" id="KW-0812">Transmembrane</keyword>
<organism evidence="3 4">
    <name type="scientific">Azospirillum oryzae</name>
    <dbReference type="NCBI Taxonomy" id="286727"/>
    <lineage>
        <taxon>Bacteria</taxon>
        <taxon>Pseudomonadati</taxon>
        <taxon>Pseudomonadota</taxon>
        <taxon>Alphaproteobacteria</taxon>
        <taxon>Rhodospirillales</taxon>
        <taxon>Azospirillaceae</taxon>
        <taxon>Azospirillum</taxon>
    </lineage>
</organism>
<dbReference type="AlphaFoldDB" id="A0A6N1B0R8"/>
<dbReference type="SUPFAM" id="SSF48317">
    <property type="entry name" value="Acid phosphatase/Vanadium-dependent haloperoxidase"/>
    <property type="match status" value="1"/>
</dbReference>
<dbReference type="PANTHER" id="PTHR14969">
    <property type="entry name" value="SPHINGOSINE-1-PHOSPHATE PHOSPHOHYDROLASE"/>
    <property type="match status" value="1"/>
</dbReference>
<dbReference type="PANTHER" id="PTHR14969:SF13">
    <property type="entry name" value="AT30094P"/>
    <property type="match status" value="1"/>
</dbReference>
<dbReference type="Pfam" id="PF01569">
    <property type="entry name" value="PAP2"/>
    <property type="match status" value="1"/>
</dbReference>
<dbReference type="KEGG" id="aoz:HUE56_30380"/>
<dbReference type="EMBL" id="CP054622">
    <property type="protein sequence ID" value="QKS54804.1"/>
    <property type="molecule type" value="Genomic_DNA"/>
</dbReference>
<feature type="transmembrane region" description="Helical" evidence="1">
    <location>
        <begin position="54"/>
        <end position="78"/>
    </location>
</feature>
<dbReference type="Gene3D" id="1.20.144.10">
    <property type="entry name" value="Phosphatidic acid phosphatase type 2/haloperoxidase"/>
    <property type="match status" value="1"/>
</dbReference>
<evidence type="ECO:0000313" key="4">
    <source>
        <dbReference type="Proteomes" id="UP000509702"/>
    </source>
</evidence>
<gene>
    <name evidence="3" type="ORF">HUE56_30380</name>
</gene>
<evidence type="ECO:0000259" key="2">
    <source>
        <dbReference type="SMART" id="SM00014"/>
    </source>
</evidence>
<dbReference type="CDD" id="cd03385">
    <property type="entry name" value="PAP2_BcrC_like"/>
    <property type="match status" value="1"/>
</dbReference>
<keyword evidence="4" id="KW-1185">Reference proteome</keyword>
<dbReference type="RefSeq" id="WP_136706021.1">
    <property type="nucleotide sequence ID" value="NZ_BSOV01000001.1"/>
</dbReference>
<feature type="domain" description="Phosphatidic acid phosphatase type 2/haloperoxidase" evidence="2">
    <location>
        <begin position="54"/>
        <end position="165"/>
    </location>
</feature>
<geneLocation type="plasmid" evidence="3 4">
    <name>unnamed7</name>
</geneLocation>
<proteinExistence type="predicted"/>